<sequence length="97" mass="10589">MLRLRPDRILLGEIDIENTMAFLNIANSGHSGSISTIHAENREEALNKRCLNAQLSGVKGDKSVIMGYATEAIDAFVSLSKTIENGKRVFKALITEA</sequence>
<dbReference type="InterPro" id="IPR027417">
    <property type="entry name" value="P-loop_NTPase"/>
</dbReference>
<dbReference type="Gene3D" id="3.40.50.300">
    <property type="entry name" value="P-loop containing nucleotide triphosphate hydrolases"/>
    <property type="match status" value="1"/>
</dbReference>
<organism evidence="3 4">
    <name type="scientific">Grimontia marina</name>
    <dbReference type="NCBI Taxonomy" id="646534"/>
    <lineage>
        <taxon>Bacteria</taxon>
        <taxon>Pseudomonadati</taxon>
        <taxon>Pseudomonadota</taxon>
        <taxon>Gammaproteobacteria</taxon>
        <taxon>Vibrionales</taxon>
        <taxon>Vibrionaceae</taxon>
        <taxon>Grimontia</taxon>
    </lineage>
</organism>
<protein>
    <submittedName>
        <fullName evidence="3">Type IV secretion system protein VirB11</fullName>
    </submittedName>
</protein>
<feature type="domain" description="Bacterial type II secretion system protein E" evidence="2">
    <location>
        <begin position="1"/>
        <end position="47"/>
    </location>
</feature>
<dbReference type="InterPro" id="IPR001482">
    <property type="entry name" value="T2SS/T4SS_dom"/>
</dbReference>
<accession>A0A128FK57</accession>
<evidence type="ECO:0000313" key="3">
    <source>
        <dbReference type="EMBL" id="CZF87178.1"/>
    </source>
</evidence>
<evidence type="ECO:0000259" key="2">
    <source>
        <dbReference type="Pfam" id="PF00437"/>
    </source>
</evidence>
<evidence type="ECO:0000313" key="4">
    <source>
        <dbReference type="Proteomes" id="UP000073601"/>
    </source>
</evidence>
<dbReference type="Pfam" id="PF00437">
    <property type="entry name" value="T2SSE"/>
    <property type="match status" value="1"/>
</dbReference>
<gene>
    <name evidence="3" type="ORF">GMA8713_05238</name>
</gene>
<dbReference type="EMBL" id="FIZY01000271">
    <property type="protein sequence ID" value="CZF87178.1"/>
    <property type="molecule type" value="Genomic_DNA"/>
</dbReference>
<dbReference type="Proteomes" id="UP000073601">
    <property type="component" value="Unassembled WGS sequence"/>
</dbReference>
<comment type="similarity">
    <text evidence="1">Belongs to the GSP E family.</text>
</comment>
<dbReference type="AlphaFoldDB" id="A0A128FK57"/>
<keyword evidence="4" id="KW-1185">Reference proteome</keyword>
<proteinExistence type="inferred from homology"/>
<reference evidence="4" key="1">
    <citation type="submission" date="2016-02" db="EMBL/GenBank/DDBJ databases">
        <authorList>
            <person name="Rodrigo-Torres Lidia"/>
            <person name="Arahal R.David."/>
        </authorList>
    </citation>
    <scope>NUCLEOTIDE SEQUENCE [LARGE SCALE GENOMIC DNA]</scope>
    <source>
        <strain evidence="4">CECT 8713</strain>
    </source>
</reference>
<evidence type="ECO:0000256" key="1">
    <source>
        <dbReference type="ARBA" id="ARBA00006611"/>
    </source>
</evidence>
<name>A0A128FK57_9GAMM</name>